<dbReference type="RefSeq" id="WP_273685886.1">
    <property type="nucleotide sequence ID" value="NZ_CP117411.1"/>
</dbReference>
<evidence type="ECO:0000313" key="3">
    <source>
        <dbReference type="Proteomes" id="UP001220395"/>
    </source>
</evidence>
<proteinExistence type="predicted"/>
<protein>
    <recommendedName>
        <fullName evidence="4">DUF3667 domain-containing protein</fullName>
    </recommendedName>
</protein>
<organism evidence="2 3">
    <name type="scientific">Sphingomonas naphthae</name>
    <dbReference type="NCBI Taxonomy" id="1813468"/>
    <lineage>
        <taxon>Bacteria</taxon>
        <taxon>Pseudomonadati</taxon>
        <taxon>Pseudomonadota</taxon>
        <taxon>Alphaproteobacteria</taxon>
        <taxon>Sphingomonadales</taxon>
        <taxon>Sphingomonadaceae</taxon>
        <taxon>Sphingomonas</taxon>
    </lineage>
</organism>
<evidence type="ECO:0008006" key="4">
    <source>
        <dbReference type="Google" id="ProtNLM"/>
    </source>
</evidence>
<feature type="transmembrane region" description="Helical" evidence="1">
    <location>
        <begin position="80"/>
        <end position="105"/>
    </location>
</feature>
<keyword evidence="3" id="KW-1185">Reference proteome</keyword>
<keyword evidence="1" id="KW-0812">Transmembrane</keyword>
<feature type="transmembrane region" description="Helical" evidence="1">
    <location>
        <begin position="183"/>
        <end position="205"/>
    </location>
</feature>
<sequence>MDQTATATPTCPYCGTEAVGRFCSACGKELAEHSDSTRVMKDVLGVKTPPVKAITCTGYFALFRPALLSTRWWNGERRGLVSPVVMISTVTAIAGSIGAVLGHLYGTGAIAAGNDADLAQVQNLAPFLQGRFPRQFAAAAGDPVGFAQKFRQVGGWFAAFWPLLLILPGYLSLAPWKRIRSHCALIIACVETVFLTAVSAGFLFLRAIVPALEGNGLLTTLIWIGICVHGAAHIRHAVGSGWGYAISRPLIATLLFPFIIYGWMVEVLWVTMVSWPVLGG</sequence>
<accession>A0ABY7THY4</accession>
<evidence type="ECO:0000256" key="1">
    <source>
        <dbReference type="SAM" id="Phobius"/>
    </source>
</evidence>
<reference evidence="2 3" key="1">
    <citation type="submission" date="2023-02" db="EMBL/GenBank/DDBJ databases">
        <title>Genome sequence of Sphingomonas naphthae.</title>
        <authorList>
            <person name="Kim S."/>
            <person name="Heo J."/>
            <person name="Kwon S.-W."/>
        </authorList>
    </citation>
    <scope>NUCLEOTIDE SEQUENCE [LARGE SCALE GENOMIC DNA]</scope>
    <source>
        <strain evidence="2 3">KACC 18716</strain>
    </source>
</reference>
<gene>
    <name evidence="2" type="ORF">PQ455_09765</name>
</gene>
<dbReference type="Proteomes" id="UP001220395">
    <property type="component" value="Chromosome"/>
</dbReference>
<evidence type="ECO:0000313" key="2">
    <source>
        <dbReference type="EMBL" id="WCT71939.1"/>
    </source>
</evidence>
<keyword evidence="1" id="KW-0472">Membrane</keyword>
<dbReference type="EMBL" id="CP117411">
    <property type="protein sequence ID" value="WCT71939.1"/>
    <property type="molecule type" value="Genomic_DNA"/>
</dbReference>
<feature type="transmembrane region" description="Helical" evidence="1">
    <location>
        <begin position="217"/>
        <end position="238"/>
    </location>
</feature>
<name>A0ABY7THY4_9SPHN</name>
<feature type="transmembrane region" description="Helical" evidence="1">
    <location>
        <begin position="153"/>
        <end position="171"/>
    </location>
</feature>
<keyword evidence="1" id="KW-1133">Transmembrane helix</keyword>
<feature type="transmembrane region" description="Helical" evidence="1">
    <location>
        <begin position="250"/>
        <end position="272"/>
    </location>
</feature>